<comment type="caution">
    <text evidence="1">The sequence shown here is derived from an EMBL/GenBank/DDBJ whole genome shotgun (WGS) entry which is preliminary data.</text>
</comment>
<gene>
    <name evidence="1" type="ORF">A3Q56_00529</name>
</gene>
<accession>A0A177BDB9</accession>
<proteinExistence type="predicted"/>
<name>A0A177BDB9_9BILA</name>
<evidence type="ECO:0000313" key="2">
    <source>
        <dbReference type="Proteomes" id="UP000078046"/>
    </source>
</evidence>
<dbReference type="EMBL" id="LWCA01000031">
    <property type="protein sequence ID" value="OAF71693.1"/>
    <property type="molecule type" value="Genomic_DNA"/>
</dbReference>
<dbReference type="AlphaFoldDB" id="A0A177BDB9"/>
<reference evidence="1 2" key="1">
    <citation type="submission" date="2016-04" db="EMBL/GenBank/DDBJ databases">
        <title>The genome of Intoshia linei affirms orthonectids as highly simplified spiralians.</title>
        <authorList>
            <person name="Mikhailov K.V."/>
            <person name="Slusarev G.S."/>
            <person name="Nikitin M.A."/>
            <person name="Logacheva M.D."/>
            <person name="Penin A."/>
            <person name="Aleoshin V."/>
            <person name="Panchin Y.V."/>
        </authorList>
    </citation>
    <scope>NUCLEOTIDE SEQUENCE [LARGE SCALE GENOMIC DNA]</scope>
    <source>
        <strain evidence="1">Intl2013</strain>
        <tissue evidence="1">Whole animal</tissue>
    </source>
</reference>
<organism evidence="1 2">
    <name type="scientific">Intoshia linei</name>
    <dbReference type="NCBI Taxonomy" id="1819745"/>
    <lineage>
        <taxon>Eukaryota</taxon>
        <taxon>Metazoa</taxon>
        <taxon>Spiralia</taxon>
        <taxon>Lophotrochozoa</taxon>
        <taxon>Mesozoa</taxon>
        <taxon>Orthonectida</taxon>
        <taxon>Rhopaluridae</taxon>
        <taxon>Intoshia</taxon>
    </lineage>
</organism>
<dbReference type="Proteomes" id="UP000078046">
    <property type="component" value="Unassembled WGS sequence"/>
</dbReference>
<protein>
    <submittedName>
        <fullName evidence="1">Uncharacterized protein</fullName>
    </submittedName>
</protein>
<keyword evidence="2" id="KW-1185">Reference proteome</keyword>
<sequence>MIMEILDQIAKLYCTKVFGEHLAHYDVTPLISTLVWSLVELYFDQGIDKNDDRLPNVICSNCQKIVHEYENDIFSRKIENFDYFKLTINSKRNIRSSLNKTCLCTICLSQLSFNFNSNNDVLKIKKRNSSGRPKTGE</sequence>
<evidence type="ECO:0000313" key="1">
    <source>
        <dbReference type="EMBL" id="OAF71693.1"/>
    </source>
</evidence>